<name>A0A016UZ28_9BILA</name>
<reference evidence="2" key="1">
    <citation type="journal article" date="2015" name="Nat. Genet.">
        <title>The genome and transcriptome of the zoonotic hookworm Ancylostoma ceylanicum identify infection-specific gene families.</title>
        <authorList>
            <person name="Schwarz E.M."/>
            <person name="Hu Y."/>
            <person name="Antoshechkin I."/>
            <person name="Miller M.M."/>
            <person name="Sternberg P.W."/>
            <person name="Aroian R.V."/>
        </authorList>
    </citation>
    <scope>NUCLEOTIDE SEQUENCE</scope>
    <source>
        <strain evidence="2">HY135</strain>
    </source>
</reference>
<sequence length="100" mass="11507">MLPRSSGSATAFRRASNLQCVTANRHANRWITKDKNFPVASRSKQMYTESEQPHHFFYEGILERLSEEQFFAYSFGPSTRQSLLYTLLLMSRQGVSPTVN</sequence>
<comment type="caution">
    <text evidence="1">The sequence shown here is derived from an EMBL/GenBank/DDBJ whole genome shotgun (WGS) entry which is preliminary data.</text>
</comment>
<dbReference type="Proteomes" id="UP000024635">
    <property type="component" value="Unassembled WGS sequence"/>
</dbReference>
<protein>
    <submittedName>
        <fullName evidence="1">Uncharacterized protein</fullName>
    </submittedName>
</protein>
<gene>
    <name evidence="1" type="primary">Acey_s0021.g349</name>
    <name evidence="1" type="ORF">Y032_0021g349</name>
</gene>
<dbReference type="AlphaFoldDB" id="A0A016UZ28"/>
<accession>A0A016UZ28</accession>
<organism evidence="1 2">
    <name type="scientific">Ancylostoma ceylanicum</name>
    <dbReference type="NCBI Taxonomy" id="53326"/>
    <lineage>
        <taxon>Eukaryota</taxon>
        <taxon>Metazoa</taxon>
        <taxon>Ecdysozoa</taxon>
        <taxon>Nematoda</taxon>
        <taxon>Chromadorea</taxon>
        <taxon>Rhabditida</taxon>
        <taxon>Rhabditina</taxon>
        <taxon>Rhabditomorpha</taxon>
        <taxon>Strongyloidea</taxon>
        <taxon>Ancylostomatidae</taxon>
        <taxon>Ancylostomatinae</taxon>
        <taxon>Ancylostoma</taxon>
    </lineage>
</organism>
<dbReference type="EMBL" id="JARK01001357">
    <property type="protein sequence ID" value="EYC20659.1"/>
    <property type="molecule type" value="Genomic_DNA"/>
</dbReference>
<keyword evidence="2" id="KW-1185">Reference proteome</keyword>
<evidence type="ECO:0000313" key="2">
    <source>
        <dbReference type="Proteomes" id="UP000024635"/>
    </source>
</evidence>
<proteinExistence type="predicted"/>
<evidence type="ECO:0000313" key="1">
    <source>
        <dbReference type="EMBL" id="EYC20659.1"/>
    </source>
</evidence>